<evidence type="ECO:0000313" key="3">
    <source>
        <dbReference type="Proteomes" id="UP000006738"/>
    </source>
</evidence>
<feature type="compositionally biased region" description="Basic and acidic residues" evidence="1">
    <location>
        <begin position="34"/>
        <end position="45"/>
    </location>
</feature>
<dbReference type="Proteomes" id="UP000006738">
    <property type="component" value="Chromosome II"/>
</dbReference>
<dbReference type="AlphaFoldDB" id="A3P677"/>
<feature type="compositionally biased region" description="Basic and acidic residues" evidence="1">
    <location>
        <begin position="1"/>
        <end position="18"/>
    </location>
</feature>
<proteinExistence type="predicted"/>
<accession>A3P677</accession>
<protein>
    <submittedName>
        <fullName evidence="2">Uncharacterized protein</fullName>
    </submittedName>
</protein>
<reference evidence="3" key="1">
    <citation type="submission" date="2007-02" db="EMBL/GenBank/DDBJ databases">
        <authorList>
            <person name="DeShazer D."/>
            <person name="Woods D.E."/>
            <person name="Nierman W.C."/>
        </authorList>
    </citation>
    <scope>NUCLEOTIDE SEQUENCE [LARGE SCALE GENOMIC DNA]</scope>
    <source>
        <strain evidence="3">1106a</strain>
    </source>
</reference>
<gene>
    <name evidence="2" type="ordered locus">BURPS1106A_A1803</name>
</gene>
<dbReference type="HOGENOM" id="CLU_214249_0_0_4"/>
<evidence type="ECO:0000256" key="1">
    <source>
        <dbReference type="SAM" id="MobiDB-lite"/>
    </source>
</evidence>
<name>A3P677_BURP0</name>
<organism evidence="2 3">
    <name type="scientific">Burkholderia pseudomallei (strain 1106a)</name>
    <dbReference type="NCBI Taxonomy" id="357348"/>
    <lineage>
        <taxon>Bacteria</taxon>
        <taxon>Pseudomonadati</taxon>
        <taxon>Pseudomonadota</taxon>
        <taxon>Betaproteobacteria</taxon>
        <taxon>Burkholderiales</taxon>
        <taxon>Burkholderiaceae</taxon>
        <taxon>Burkholderia</taxon>
        <taxon>pseudomallei group</taxon>
    </lineage>
</organism>
<dbReference type="KEGG" id="bpl:BURPS1106A_A1803"/>
<feature type="region of interest" description="Disordered" evidence="1">
    <location>
        <begin position="1"/>
        <end position="45"/>
    </location>
</feature>
<evidence type="ECO:0000313" key="2">
    <source>
        <dbReference type="EMBL" id="ABN94770.1"/>
    </source>
</evidence>
<sequence>MAGGDGRDKGDAAGDVRGGRPRGQAGGALGGVRMSRDARQRARRG</sequence>
<dbReference type="EMBL" id="CP000573">
    <property type="protein sequence ID" value="ABN94770.1"/>
    <property type="molecule type" value="Genomic_DNA"/>
</dbReference>